<evidence type="ECO:0000256" key="1">
    <source>
        <dbReference type="SAM" id="SignalP"/>
    </source>
</evidence>
<dbReference type="EMBL" id="LOHF01000044">
    <property type="protein sequence ID" value="OUM70774.1"/>
    <property type="molecule type" value="Genomic_DNA"/>
</dbReference>
<gene>
    <name evidence="2" type="ORF">AUC60_26725</name>
</gene>
<proteinExistence type="predicted"/>
<feature type="chain" id="PRO_5013368202" description="DUF3828 domain-containing protein" evidence="1">
    <location>
        <begin position="32"/>
        <end position="184"/>
    </location>
</feature>
<organism evidence="2 3">
    <name type="scientific">Pseudomonas caspiana</name>
    <dbReference type="NCBI Taxonomy" id="1451454"/>
    <lineage>
        <taxon>Bacteria</taxon>
        <taxon>Pseudomonadati</taxon>
        <taxon>Pseudomonadota</taxon>
        <taxon>Gammaproteobacteria</taxon>
        <taxon>Pseudomonadales</taxon>
        <taxon>Pseudomonadaceae</taxon>
        <taxon>Pseudomonas</taxon>
    </lineage>
</organism>
<protein>
    <recommendedName>
        <fullName evidence="4">DUF3828 domain-containing protein</fullName>
    </recommendedName>
</protein>
<evidence type="ECO:0008006" key="4">
    <source>
        <dbReference type="Google" id="ProtNLM"/>
    </source>
</evidence>
<sequence length="184" mass="20681">MGAYHRRACAAFAGLLCVSVAGYTSSAQVMASQGEGSNQHSEQMPTAACPSQDFATFLKRFADVADDDVRRRFTDDPLEYEVPAHTGEEEAESSQITNISERTGPSRLELFPFRYFKDAGVFDRTVPGERELERQGKVGYPVSVQTTASDGRRVDFGMEYEMDTYVFKRSQGCWYLDRVINLRD</sequence>
<dbReference type="Proteomes" id="UP000195440">
    <property type="component" value="Unassembled WGS sequence"/>
</dbReference>
<reference evidence="2 3" key="1">
    <citation type="journal article" date="2017" name="Syst. Appl. Microbiol.">
        <title>Pseudomonas caspiana sp. nov., a citrus pathogen in the Pseudomonas syringae phylogenetic group.</title>
        <authorList>
            <person name="Busquets A."/>
            <person name="Gomila M."/>
            <person name="Beiki F."/>
            <person name="Mulet M."/>
            <person name="Rahimian H."/>
            <person name="Garcia-Valdes E."/>
            <person name="Lalucat J."/>
        </authorList>
    </citation>
    <scope>NUCLEOTIDE SEQUENCE [LARGE SCALE GENOMIC DNA]</scope>
    <source>
        <strain evidence="2 3">FBF102</strain>
    </source>
</reference>
<dbReference type="AlphaFoldDB" id="A0A1Y3P1U7"/>
<name>A0A1Y3P1U7_9PSED</name>
<keyword evidence="1" id="KW-0732">Signal</keyword>
<dbReference type="OrthoDB" id="5998036at2"/>
<evidence type="ECO:0000313" key="3">
    <source>
        <dbReference type="Proteomes" id="UP000195440"/>
    </source>
</evidence>
<comment type="caution">
    <text evidence="2">The sequence shown here is derived from an EMBL/GenBank/DDBJ whole genome shotgun (WGS) entry which is preliminary data.</text>
</comment>
<feature type="signal peptide" evidence="1">
    <location>
        <begin position="1"/>
        <end position="31"/>
    </location>
</feature>
<keyword evidence="3" id="KW-1185">Reference proteome</keyword>
<evidence type="ECO:0000313" key="2">
    <source>
        <dbReference type="EMBL" id="OUM70774.1"/>
    </source>
</evidence>
<accession>A0A1Y3P1U7</accession>